<dbReference type="EMBL" id="AYKW01000037">
    <property type="protein sequence ID" value="PIL26795.1"/>
    <property type="molecule type" value="Genomic_DNA"/>
</dbReference>
<name>A0A2G8RZ71_9APHY</name>
<comment type="caution">
    <text evidence="3">The sequence shown here is derived from an EMBL/GenBank/DDBJ whole genome shotgun (WGS) entry which is preliminary data.</text>
</comment>
<feature type="transmembrane region" description="Helical" evidence="2">
    <location>
        <begin position="234"/>
        <end position="255"/>
    </location>
</feature>
<sequence length="296" mass="31432">MDSTDTLCAHPTPLTPLATQLARIYLSLSPLMSQETLVTQSSLSDAHKSAISWFPARRPSGYEALPYEEPGEDSDVDTEHWALKPASDIEASPTTRPLPASGSRKIEGSSTDGPSAPCTMMMRGVAGTVAIHLIAGLPATLFFGAYSWIIGGIVLCALARLPPYDTMDVNGTFWATMAGAPVVSLIVGALALVDLVLRRLPNLRQASRPGADHLRQGRDTRTTRAYEYDAADDAVAISSICAPLSVFAMPVGLLMMPRLVTETFGVWNGLAVSATGFGVLVAGLSVMFALEVVSRR</sequence>
<feature type="transmembrane region" description="Helical" evidence="2">
    <location>
        <begin position="173"/>
        <end position="197"/>
    </location>
</feature>
<feature type="transmembrane region" description="Helical" evidence="2">
    <location>
        <begin position="129"/>
        <end position="161"/>
    </location>
</feature>
<feature type="region of interest" description="Disordered" evidence="1">
    <location>
        <begin position="84"/>
        <end position="116"/>
    </location>
</feature>
<evidence type="ECO:0000256" key="1">
    <source>
        <dbReference type="SAM" id="MobiDB-lite"/>
    </source>
</evidence>
<dbReference type="Proteomes" id="UP000230002">
    <property type="component" value="Unassembled WGS sequence"/>
</dbReference>
<reference evidence="3 4" key="1">
    <citation type="journal article" date="2015" name="Sci. Rep.">
        <title>Chromosome-level genome map provides insights into diverse defense mechanisms in the medicinal fungus Ganoderma sinense.</title>
        <authorList>
            <person name="Zhu Y."/>
            <person name="Xu J."/>
            <person name="Sun C."/>
            <person name="Zhou S."/>
            <person name="Xu H."/>
            <person name="Nelson D.R."/>
            <person name="Qian J."/>
            <person name="Song J."/>
            <person name="Luo H."/>
            <person name="Xiang L."/>
            <person name="Li Y."/>
            <person name="Xu Z."/>
            <person name="Ji A."/>
            <person name="Wang L."/>
            <person name="Lu S."/>
            <person name="Hayward A."/>
            <person name="Sun W."/>
            <person name="Li X."/>
            <person name="Schwartz D.C."/>
            <person name="Wang Y."/>
            <person name="Chen S."/>
        </authorList>
    </citation>
    <scope>NUCLEOTIDE SEQUENCE [LARGE SCALE GENOMIC DNA]</scope>
    <source>
        <strain evidence="3 4">ZZ0214-1</strain>
    </source>
</reference>
<keyword evidence="2" id="KW-1133">Transmembrane helix</keyword>
<feature type="transmembrane region" description="Helical" evidence="2">
    <location>
        <begin position="267"/>
        <end position="290"/>
    </location>
</feature>
<accession>A0A2G8RZ71</accession>
<proteinExistence type="predicted"/>
<dbReference type="AlphaFoldDB" id="A0A2G8RZ71"/>
<organism evidence="3 4">
    <name type="scientific">Ganoderma sinense ZZ0214-1</name>
    <dbReference type="NCBI Taxonomy" id="1077348"/>
    <lineage>
        <taxon>Eukaryota</taxon>
        <taxon>Fungi</taxon>
        <taxon>Dikarya</taxon>
        <taxon>Basidiomycota</taxon>
        <taxon>Agaricomycotina</taxon>
        <taxon>Agaricomycetes</taxon>
        <taxon>Polyporales</taxon>
        <taxon>Polyporaceae</taxon>
        <taxon>Ganoderma</taxon>
    </lineage>
</organism>
<keyword evidence="2" id="KW-0812">Transmembrane</keyword>
<evidence type="ECO:0000256" key="2">
    <source>
        <dbReference type="SAM" id="Phobius"/>
    </source>
</evidence>
<evidence type="ECO:0000313" key="3">
    <source>
        <dbReference type="EMBL" id="PIL26795.1"/>
    </source>
</evidence>
<keyword evidence="2" id="KW-0472">Membrane</keyword>
<dbReference type="OrthoDB" id="2762634at2759"/>
<evidence type="ECO:0000313" key="4">
    <source>
        <dbReference type="Proteomes" id="UP000230002"/>
    </source>
</evidence>
<protein>
    <submittedName>
        <fullName evidence="3">Uncharacterized protein</fullName>
    </submittedName>
</protein>
<keyword evidence="4" id="KW-1185">Reference proteome</keyword>
<gene>
    <name evidence="3" type="ORF">GSI_11131</name>
</gene>